<dbReference type="AlphaFoldDB" id="A0AAD3XRC5"/>
<accession>A0AAD3XRC5</accession>
<evidence type="ECO:0000313" key="2">
    <source>
        <dbReference type="Proteomes" id="UP001279734"/>
    </source>
</evidence>
<proteinExistence type="predicted"/>
<organism evidence="1 2">
    <name type="scientific">Nepenthes gracilis</name>
    <name type="common">Slender pitcher plant</name>
    <dbReference type="NCBI Taxonomy" id="150966"/>
    <lineage>
        <taxon>Eukaryota</taxon>
        <taxon>Viridiplantae</taxon>
        <taxon>Streptophyta</taxon>
        <taxon>Embryophyta</taxon>
        <taxon>Tracheophyta</taxon>
        <taxon>Spermatophyta</taxon>
        <taxon>Magnoliopsida</taxon>
        <taxon>eudicotyledons</taxon>
        <taxon>Gunneridae</taxon>
        <taxon>Pentapetalae</taxon>
        <taxon>Caryophyllales</taxon>
        <taxon>Nepenthaceae</taxon>
        <taxon>Nepenthes</taxon>
    </lineage>
</organism>
<comment type="caution">
    <text evidence="1">The sequence shown here is derived from an EMBL/GenBank/DDBJ whole genome shotgun (WGS) entry which is preliminary data.</text>
</comment>
<gene>
    <name evidence="1" type="ORF">Nepgr_016463</name>
</gene>
<evidence type="ECO:0000313" key="1">
    <source>
        <dbReference type="EMBL" id="GMH14622.1"/>
    </source>
</evidence>
<reference evidence="1" key="1">
    <citation type="submission" date="2023-05" db="EMBL/GenBank/DDBJ databases">
        <title>Nepenthes gracilis genome sequencing.</title>
        <authorList>
            <person name="Fukushima K."/>
        </authorList>
    </citation>
    <scope>NUCLEOTIDE SEQUENCE</scope>
    <source>
        <strain evidence="1">SING2019-196</strain>
    </source>
</reference>
<sequence length="441" mass="47027">MSSKIVEVEVDYQWKPARHVSGCTANQSSHERAYNGMKAEQIAKPKNLAPGVDWVGSGTTSLDSHSADHKTLSVKLRPEIEQSSCQTFGFDAHSLESVMDNQEERLSAVGMTEACHVAPMSKDYLAEGDHSLPSQDLAIDEQMVLASGIFGGIEAPSSVRELTVKAQEVTCVAPVDNSTSRLGLDSQSPLDDAVTTTVLVDGYLDASSIGVPTEAKMDDTPAVGSTLSSHAAPADHHAIGVDLDLTPNSMTQLLSKYSLDDLVHVEPISVSPRGSLHGGWEDWAQDAPREGIPSTDSEAQAIAAKLSFLLSAFDEVKSERAAKCRGTLPSMEGLNAFDNSQNVFLGKAVISASKQESSDAIHKVPLELAMPSEFAKEDPTSMESMNFGYAETNTNGCMTLIGSGDGDLKDNVQRSDLPVRAVEESAALLVQQLLDRMGPNP</sequence>
<dbReference type="Proteomes" id="UP001279734">
    <property type="component" value="Unassembled WGS sequence"/>
</dbReference>
<keyword evidence="2" id="KW-1185">Reference proteome</keyword>
<dbReference type="EMBL" id="BSYO01000014">
    <property type="protein sequence ID" value="GMH14622.1"/>
    <property type="molecule type" value="Genomic_DNA"/>
</dbReference>
<protein>
    <submittedName>
        <fullName evidence="1">Uncharacterized protein</fullName>
    </submittedName>
</protein>
<name>A0AAD3XRC5_NEPGR</name>